<dbReference type="VEuPathDB" id="ToxoDB:CSUI_010960"/>
<reference evidence="3 4" key="1">
    <citation type="journal article" date="2017" name="Int. J. Parasitol.">
        <title>The genome of the protozoan parasite Cystoisospora suis and a reverse vaccinology approach to identify vaccine candidates.</title>
        <authorList>
            <person name="Palmieri N."/>
            <person name="Shrestha A."/>
            <person name="Ruttkowski B."/>
            <person name="Beck T."/>
            <person name="Vogl C."/>
            <person name="Tomley F."/>
            <person name="Blake D.P."/>
            <person name="Joachim A."/>
        </authorList>
    </citation>
    <scope>NUCLEOTIDE SEQUENCE [LARGE SCALE GENOMIC DNA]</scope>
    <source>
        <strain evidence="3 4">Wien I</strain>
    </source>
</reference>
<keyword evidence="2" id="KW-0812">Transmembrane</keyword>
<feature type="transmembrane region" description="Helical" evidence="2">
    <location>
        <begin position="98"/>
        <end position="118"/>
    </location>
</feature>
<keyword evidence="2" id="KW-1133">Transmembrane helix</keyword>
<proteinExistence type="predicted"/>
<dbReference type="AlphaFoldDB" id="A0A2C6JV41"/>
<gene>
    <name evidence="3" type="ORF">CSUI_010960</name>
</gene>
<feature type="region of interest" description="Disordered" evidence="1">
    <location>
        <begin position="160"/>
        <end position="199"/>
    </location>
</feature>
<protein>
    <recommendedName>
        <fullName evidence="5">Transmembrane protein</fullName>
    </recommendedName>
</protein>
<keyword evidence="2" id="KW-0472">Membrane</keyword>
<name>A0A2C6JV41_9APIC</name>
<dbReference type="EMBL" id="MIGC01009028">
    <property type="protein sequence ID" value="PHJ15230.1"/>
    <property type="molecule type" value="Genomic_DNA"/>
</dbReference>
<keyword evidence="4" id="KW-1185">Reference proteome</keyword>
<evidence type="ECO:0000313" key="4">
    <source>
        <dbReference type="Proteomes" id="UP000221165"/>
    </source>
</evidence>
<evidence type="ECO:0000256" key="2">
    <source>
        <dbReference type="SAM" id="Phobius"/>
    </source>
</evidence>
<dbReference type="RefSeq" id="XP_067916964.1">
    <property type="nucleotide sequence ID" value="XM_068071061.1"/>
</dbReference>
<comment type="caution">
    <text evidence="3">The sequence shown here is derived from an EMBL/GenBank/DDBJ whole genome shotgun (WGS) entry which is preliminary data.</text>
</comment>
<dbReference type="GeneID" id="94434272"/>
<feature type="region of interest" description="Disordered" evidence="1">
    <location>
        <begin position="1"/>
        <end position="68"/>
    </location>
</feature>
<evidence type="ECO:0008006" key="5">
    <source>
        <dbReference type="Google" id="ProtNLM"/>
    </source>
</evidence>
<accession>A0A2C6JV41</accession>
<evidence type="ECO:0000313" key="3">
    <source>
        <dbReference type="EMBL" id="PHJ15230.1"/>
    </source>
</evidence>
<organism evidence="3 4">
    <name type="scientific">Cystoisospora suis</name>
    <dbReference type="NCBI Taxonomy" id="483139"/>
    <lineage>
        <taxon>Eukaryota</taxon>
        <taxon>Sar</taxon>
        <taxon>Alveolata</taxon>
        <taxon>Apicomplexa</taxon>
        <taxon>Conoidasida</taxon>
        <taxon>Coccidia</taxon>
        <taxon>Eucoccidiorida</taxon>
        <taxon>Eimeriorina</taxon>
        <taxon>Sarcocystidae</taxon>
        <taxon>Cystoisospora</taxon>
    </lineage>
</organism>
<sequence length="550" mass="60418">MAAQSSRASGATYPVSDAAPPQKGGAEPPARGRGLASLKRTGEETVQTGREQLGHEEDNTGDPGWGPWALRQPRLSRKTSFLRSSRTLHRPRSARKRLQLSIALLASVAAVHAAFIYMECYTRLSAGRAHHVETATRRRDYEVGSASRRLAWGGEKEQADSCSGLGLEERSEDAAEGQENQVTSGAGGDRGAEDDDDGGLQDAVQAELERLQSLMLGEEQERGEGSTQVQSYQFPPADEPPVPFLVQTLGFLLESEIKLSQLVKEGRDIADRAAALRNEGLTTRSSSVTQEMEALRKRAKEIVIVSEWVAEKICSLERATRYRSRKLNMTELLPVAVAASSWSLPTPDDPMNFQALAIVRVILGGVESFLDWVGRVKHHAETSSQEEDDSSGSDTSTREMDTLLNLVPRLRRAVSSLRERQSAWRTSARSHGFKLLDIAPDDTLKVSAFSLVNGLRRRFSLAGLPSAVEAIVLEGGLDSESRDLCDEVLRRRIPRLVGRAVIGSPRAKMRDQERVARARLALAVLQRQRTGPPLGDGIRRLVPDFGYTDW</sequence>
<dbReference type="Proteomes" id="UP000221165">
    <property type="component" value="Unassembled WGS sequence"/>
</dbReference>
<evidence type="ECO:0000256" key="1">
    <source>
        <dbReference type="SAM" id="MobiDB-lite"/>
    </source>
</evidence>